<protein>
    <submittedName>
        <fullName evidence="1">Uncharacterized protein</fullName>
    </submittedName>
</protein>
<proteinExistence type="predicted"/>
<dbReference type="EMBL" id="OD565029">
    <property type="protein sequence ID" value="CAD7440600.1"/>
    <property type="molecule type" value="Genomic_DNA"/>
</dbReference>
<accession>A0A7R9I090</accession>
<organism evidence="1">
    <name type="scientific">Timema bartmani</name>
    <dbReference type="NCBI Taxonomy" id="61472"/>
    <lineage>
        <taxon>Eukaryota</taxon>
        <taxon>Metazoa</taxon>
        <taxon>Ecdysozoa</taxon>
        <taxon>Arthropoda</taxon>
        <taxon>Hexapoda</taxon>
        <taxon>Insecta</taxon>
        <taxon>Pterygota</taxon>
        <taxon>Neoptera</taxon>
        <taxon>Polyneoptera</taxon>
        <taxon>Phasmatodea</taxon>
        <taxon>Timematodea</taxon>
        <taxon>Timematoidea</taxon>
        <taxon>Timematidae</taxon>
        <taxon>Timema</taxon>
    </lineage>
</organism>
<name>A0A7R9I090_9NEOP</name>
<reference evidence="1" key="1">
    <citation type="submission" date="2020-11" db="EMBL/GenBank/DDBJ databases">
        <authorList>
            <person name="Tran Van P."/>
        </authorList>
    </citation>
    <scope>NUCLEOTIDE SEQUENCE</scope>
</reference>
<gene>
    <name evidence="1" type="ORF">TBIB3V08_LOCUS3099</name>
</gene>
<evidence type="ECO:0000313" key="1">
    <source>
        <dbReference type="EMBL" id="CAD7440600.1"/>
    </source>
</evidence>
<sequence>MDERNCGIPQLPADPQASNRANSFKFAALNSLRSALRDPGLARTVLGFPRWVQSSWGQPTDPPTTIYTDATPWTVAAVNPEVPAAMVQNLDQPIEINSAEITAVLLGTFWEIKERDAKNIRIGTNSATACYAALTGKGITFNNTALRRLHLYVMNIAQPRNIHTFWVPTEINPADEPSRRTLRDIIEEEAATAGIFQTTRTPYDRLSLLYL</sequence>
<dbReference type="AlphaFoldDB" id="A0A7R9I090"/>